<evidence type="ECO:0008006" key="3">
    <source>
        <dbReference type="Google" id="ProtNLM"/>
    </source>
</evidence>
<evidence type="ECO:0000313" key="2">
    <source>
        <dbReference type="Proteomes" id="UP000666915"/>
    </source>
</evidence>
<sequence length="82" mass="8741">MPQSGLGKPTAGDGQVDEIMHNTVQMLTLLHGMVADATWQHGEKLQLAAENYQAKEATMTELLQAAVKVITIPGSVPDLGKD</sequence>
<gene>
    <name evidence="1" type="ORF">J4557_02330</name>
</gene>
<evidence type="ECO:0000313" key="1">
    <source>
        <dbReference type="EMBL" id="MBO2436346.1"/>
    </source>
</evidence>
<organism evidence="1 2">
    <name type="scientific">Actinomadura nitritigenes</name>
    <dbReference type="NCBI Taxonomy" id="134602"/>
    <lineage>
        <taxon>Bacteria</taxon>
        <taxon>Bacillati</taxon>
        <taxon>Actinomycetota</taxon>
        <taxon>Actinomycetes</taxon>
        <taxon>Streptosporangiales</taxon>
        <taxon>Thermomonosporaceae</taxon>
        <taxon>Actinomadura</taxon>
    </lineage>
</organism>
<dbReference type="EMBL" id="JAGEOK010000002">
    <property type="protein sequence ID" value="MBO2436346.1"/>
    <property type="molecule type" value="Genomic_DNA"/>
</dbReference>
<keyword evidence="2" id="KW-1185">Reference proteome</keyword>
<accession>A0ABS3QQV2</accession>
<dbReference type="Proteomes" id="UP000666915">
    <property type="component" value="Unassembled WGS sequence"/>
</dbReference>
<dbReference type="InterPro" id="IPR045558">
    <property type="entry name" value="DUF6317"/>
</dbReference>
<proteinExistence type="predicted"/>
<protein>
    <recommendedName>
        <fullName evidence="3">Dynein gamma chain protein</fullName>
    </recommendedName>
</protein>
<reference evidence="1 2" key="1">
    <citation type="submission" date="2021-03" db="EMBL/GenBank/DDBJ databases">
        <authorList>
            <person name="Kanchanasin P."/>
            <person name="Saeng-In P."/>
            <person name="Phongsopitanun W."/>
            <person name="Yuki M."/>
            <person name="Kudo T."/>
            <person name="Ohkuma M."/>
            <person name="Tanasupawat S."/>
        </authorList>
    </citation>
    <scope>NUCLEOTIDE SEQUENCE [LARGE SCALE GENOMIC DNA]</scope>
    <source>
        <strain evidence="1 2">L46</strain>
    </source>
</reference>
<dbReference type="Pfam" id="PF19840">
    <property type="entry name" value="DUF6317"/>
    <property type="match status" value="1"/>
</dbReference>
<name>A0ABS3QQV2_9ACTN</name>
<comment type="caution">
    <text evidence="1">The sequence shown here is derived from an EMBL/GenBank/DDBJ whole genome shotgun (WGS) entry which is preliminary data.</text>
</comment>